<accession>A0A518HEJ0</accession>
<geneLocation type="plasmid" evidence="2">
    <name>pelp_1</name>
</geneLocation>
<evidence type="ECO:0000313" key="1">
    <source>
        <dbReference type="EMBL" id="QDV39269.1"/>
    </source>
</evidence>
<dbReference type="Proteomes" id="UP000317835">
    <property type="component" value="Plasmid pElP_1"/>
</dbReference>
<dbReference type="RefSeq" id="WP_145279491.1">
    <property type="nucleotide sequence ID" value="NZ_CP036427.1"/>
</dbReference>
<dbReference type="KEGG" id="tpla:ElP_72330"/>
<reference evidence="1 2" key="1">
    <citation type="submission" date="2019-02" db="EMBL/GenBank/DDBJ databases">
        <title>Deep-cultivation of Planctomycetes and their phenomic and genomic characterization uncovers novel biology.</title>
        <authorList>
            <person name="Wiegand S."/>
            <person name="Jogler M."/>
            <person name="Boedeker C."/>
            <person name="Pinto D."/>
            <person name="Vollmers J."/>
            <person name="Rivas-Marin E."/>
            <person name="Kohn T."/>
            <person name="Peeters S.H."/>
            <person name="Heuer A."/>
            <person name="Rast P."/>
            <person name="Oberbeckmann S."/>
            <person name="Bunk B."/>
            <person name="Jeske O."/>
            <person name="Meyerdierks A."/>
            <person name="Storesund J.E."/>
            <person name="Kallscheuer N."/>
            <person name="Luecker S."/>
            <person name="Lage O.M."/>
            <person name="Pohl T."/>
            <person name="Merkel B.J."/>
            <person name="Hornburger P."/>
            <person name="Mueller R.-W."/>
            <person name="Bruemmer F."/>
            <person name="Labrenz M."/>
            <person name="Spormann A.M."/>
            <person name="Op den Camp H."/>
            <person name="Overmann J."/>
            <person name="Amann R."/>
            <person name="Jetten M.S.M."/>
            <person name="Mascher T."/>
            <person name="Medema M.H."/>
            <person name="Devos D.P."/>
            <person name="Kaster A.-K."/>
            <person name="Ovreas L."/>
            <person name="Rohde M."/>
            <person name="Galperin M.Y."/>
            <person name="Jogler C."/>
        </authorList>
    </citation>
    <scope>NUCLEOTIDE SEQUENCE [LARGE SCALE GENOMIC DNA]</scope>
    <source>
        <strain evidence="1 2">ElP</strain>
        <plasmid evidence="2">pelp_1</plasmid>
    </source>
</reference>
<evidence type="ECO:0000313" key="2">
    <source>
        <dbReference type="Proteomes" id="UP000317835"/>
    </source>
</evidence>
<name>A0A518HEJ0_9BACT</name>
<proteinExistence type="predicted"/>
<dbReference type="AlphaFoldDB" id="A0A518HEJ0"/>
<dbReference type="EMBL" id="CP036427">
    <property type="protein sequence ID" value="QDV39269.1"/>
    <property type="molecule type" value="Genomic_DNA"/>
</dbReference>
<keyword evidence="1" id="KW-0614">Plasmid</keyword>
<protein>
    <submittedName>
        <fullName evidence="1">Uncharacterized protein</fullName>
    </submittedName>
</protein>
<organism evidence="1 2">
    <name type="scientific">Tautonia plasticadhaerens</name>
    <dbReference type="NCBI Taxonomy" id="2527974"/>
    <lineage>
        <taxon>Bacteria</taxon>
        <taxon>Pseudomonadati</taxon>
        <taxon>Planctomycetota</taxon>
        <taxon>Planctomycetia</taxon>
        <taxon>Isosphaerales</taxon>
        <taxon>Isosphaeraceae</taxon>
        <taxon>Tautonia</taxon>
    </lineage>
</organism>
<dbReference type="SUPFAM" id="SSF52540">
    <property type="entry name" value="P-loop containing nucleoside triphosphate hydrolases"/>
    <property type="match status" value="1"/>
</dbReference>
<dbReference type="Gene3D" id="3.40.50.300">
    <property type="entry name" value="P-loop containing nucleotide triphosphate hydrolases"/>
    <property type="match status" value="1"/>
</dbReference>
<dbReference type="InterPro" id="IPR027417">
    <property type="entry name" value="P-loop_NTPase"/>
</dbReference>
<keyword evidence="2" id="KW-1185">Reference proteome</keyword>
<gene>
    <name evidence="1" type="ORF">ElP_72330</name>
</gene>
<sequence>MATRRAREVDLLKTSERVASAGMTPTIVMSRRFDKAYRRSNAILKGLIEGACRDFVRLFQSDHTQFKRRYDRLAQLPDVLEVDVTGGHRMIAHGDSEVLRLLDVGGHDVVPRYTGSMFYLDRLQGLGAPLQFYPEHSEHELRFFTRNPSLSFEQFGPELAREWVYFLSDQQAQVVEEIIEGICEAYTSGHPLSPSFILGGPGTGKTNILVNLLKDLTDLGLRVEIELSEECMALRFSGWGLDRSHAAAWTPPTRSRRTWLGVR</sequence>